<evidence type="ECO:0000313" key="1">
    <source>
        <dbReference type="EMBL" id="MFC4060348.1"/>
    </source>
</evidence>
<organism evidence="1 2">
    <name type="scientific">Planomonospora corallina</name>
    <dbReference type="NCBI Taxonomy" id="1806052"/>
    <lineage>
        <taxon>Bacteria</taxon>
        <taxon>Bacillati</taxon>
        <taxon>Actinomycetota</taxon>
        <taxon>Actinomycetes</taxon>
        <taxon>Streptosporangiales</taxon>
        <taxon>Streptosporangiaceae</taxon>
        <taxon>Planomonospora</taxon>
    </lineage>
</organism>
<reference evidence="2" key="1">
    <citation type="journal article" date="2019" name="Int. J. Syst. Evol. Microbiol.">
        <title>The Global Catalogue of Microorganisms (GCM) 10K type strain sequencing project: providing services to taxonomists for standard genome sequencing and annotation.</title>
        <authorList>
            <consortium name="The Broad Institute Genomics Platform"/>
            <consortium name="The Broad Institute Genome Sequencing Center for Infectious Disease"/>
            <person name="Wu L."/>
            <person name="Ma J."/>
        </authorList>
    </citation>
    <scope>NUCLEOTIDE SEQUENCE [LARGE SCALE GENOMIC DNA]</scope>
    <source>
        <strain evidence="2">TBRC 4489</strain>
    </source>
</reference>
<dbReference type="RefSeq" id="WP_377289507.1">
    <property type="nucleotide sequence ID" value="NZ_JBHSBM010000020.1"/>
</dbReference>
<protein>
    <submittedName>
        <fullName evidence="1">Uncharacterized protein</fullName>
    </submittedName>
</protein>
<keyword evidence="2" id="KW-1185">Reference proteome</keyword>
<accession>A0ABV8I814</accession>
<name>A0ABV8I814_9ACTN</name>
<proteinExistence type="predicted"/>
<sequence>MPLELRDRTAVITGVLAVEDVEPLAAWLRAAARPRVNLRDCTHLHTGALQALLVFRPVVTGKPLDPFLAVHVMPLLGTGQSGKKSKREAHR</sequence>
<gene>
    <name evidence="1" type="ORF">ACFOWE_18750</name>
</gene>
<evidence type="ECO:0000313" key="2">
    <source>
        <dbReference type="Proteomes" id="UP001595850"/>
    </source>
</evidence>
<dbReference type="EMBL" id="JBHSBM010000020">
    <property type="protein sequence ID" value="MFC4060348.1"/>
    <property type="molecule type" value="Genomic_DNA"/>
</dbReference>
<dbReference type="Proteomes" id="UP001595850">
    <property type="component" value="Unassembled WGS sequence"/>
</dbReference>
<comment type="caution">
    <text evidence="1">The sequence shown here is derived from an EMBL/GenBank/DDBJ whole genome shotgun (WGS) entry which is preliminary data.</text>
</comment>